<proteinExistence type="predicted"/>
<sequence>MKKLLFITIFFLLFSVSFSVFAEEVSISRLKTFPEKYEFSPEYSELITLKVLMMGRVWPFVEVEGIYYITVYDKRGYQFYTTHVAPGKISFVVEEHLAEEIFDLYENRYMSVNLVGGLYKYSPGWIFIVIRIEMRGTEGTITNVLE</sequence>
<reference evidence="1" key="1">
    <citation type="journal article" date="2015" name="Nature">
        <title>Complex archaea that bridge the gap between prokaryotes and eukaryotes.</title>
        <authorList>
            <person name="Spang A."/>
            <person name="Saw J.H."/>
            <person name="Jorgensen S.L."/>
            <person name="Zaremba-Niedzwiedzka K."/>
            <person name="Martijn J."/>
            <person name="Lind A.E."/>
            <person name="van Eijk R."/>
            <person name="Schleper C."/>
            <person name="Guy L."/>
            <person name="Ettema T.J."/>
        </authorList>
    </citation>
    <scope>NUCLEOTIDE SEQUENCE</scope>
</reference>
<comment type="caution">
    <text evidence="1">The sequence shown here is derived from an EMBL/GenBank/DDBJ whole genome shotgun (WGS) entry which is preliminary data.</text>
</comment>
<organism evidence="1">
    <name type="scientific">marine sediment metagenome</name>
    <dbReference type="NCBI Taxonomy" id="412755"/>
    <lineage>
        <taxon>unclassified sequences</taxon>
        <taxon>metagenomes</taxon>
        <taxon>ecological metagenomes</taxon>
    </lineage>
</organism>
<dbReference type="EMBL" id="LAZR01031676">
    <property type="protein sequence ID" value="KKL53035.1"/>
    <property type="molecule type" value="Genomic_DNA"/>
</dbReference>
<protein>
    <submittedName>
        <fullName evidence="1">Uncharacterized protein</fullName>
    </submittedName>
</protein>
<name>A0A0F9F700_9ZZZZ</name>
<dbReference type="AlphaFoldDB" id="A0A0F9F700"/>
<accession>A0A0F9F700</accession>
<evidence type="ECO:0000313" key="1">
    <source>
        <dbReference type="EMBL" id="KKL53035.1"/>
    </source>
</evidence>
<gene>
    <name evidence="1" type="ORF">LCGC14_2279460</name>
</gene>